<feature type="transmembrane region" description="Helical" evidence="11">
    <location>
        <begin position="43"/>
        <end position="60"/>
    </location>
</feature>
<proteinExistence type="inferred from homology"/>
<feature type="domain" description="Palmitoyltransferase DHHC" evidence="13">
    <location>
        <begin position="159"/>
        <end position="278"/>
    </location>
</feature>
<feature type="transmembrane region" description="Helical" evidence="11">
    <location>
        <begin position="243"/>
        <end position="264"/>
    </location>
</feature>
<reference evidence="14 15" key="1">
    <citation type="submission" date="2023-01" db="EMBL/GenBank/DDBJ databases">
        <title>Analysis of 21 Apiospora genomes using comparative genomics revels a genus with tremendous synthesis potential of carbohydrate active enzymes and secondary metabolites.</title>
        <authorList>
            <person name="Sorensen T."/>
        </authorList>
    </citation>
    <scope>NUCLEOTIDE SEQUENCE [LARGE SCALE GENOMIC DNA]</scope>
    <source>
        <strain evidence="14 15">CBS 114990</strain>
    </source>
</reference>
<feature type="compositionally biased region" description="Basic and acidic residues" evidence="12">
    <location>
        <begin position="111"/>
        <end position="124"/>
    </location>
</feature>
<evidence type="ECO:0000313" key="14">
    <source>
        <dbReference type="EMBL" id="KAK8070466.1"/>
    </source>
</evidence>
<protein>
    <recommendedName>
        <fullName evidence="11">Palmitoyltransferase</fullName>
        <ecNumber evidence="11">2.3.1.225</ecNumber>
    </recommendedName>
</protein>
<feature type="transmembrane region" description="Helical" evidence="11">
    <location>
        <begin position="12"/>
        <end position="31"/>
    </location>
</feature>
<evidence type="ECO:0000313" key="15">
    <source>
        <dbReference type="Proteomes" id="UP001433268"/>
    </source>
</evidence>
<name>A0ABR1VGV2_9PEZI</name>
<dbReference type="RefSeq" id="XP_066664274.1">
    <property type="nucleotide sequence ID" value="XM_066814984.1"/>
</dbReference>
<comment type="catalytic activity">
    <reaction evidence="10 11">
        <text>L-cysteinyl-[protein] + hexadecanoyl-CoA = S-hexadecanoyl-L-cysteinyl-[protein] + CoA</text>
        <dbReference type="Rhea" id="RHEA:36683"/>
        <dbReference type="Rhea" id="RHEA-COMP:10131"/>
        <dbReference type="Rhea" id="RHEA-COMP:11032"/>
        <dbReference type="ChEBI" id="CHEBI:29950"/>
        <dbReference type="ChEBI" id="CHEBI:57287"/>
        <dbReference type="ChEBI" id="CHEBI:57379"/>
        <dbReference type="ChEBI" id="CHEBI:74151"/>
        <dbReference type="EC" id="2.3.1.225"/>
    </reaction>
</comment>
<dbReference type="EC" id="2.3.1.225" evidence="11"/>
<evidence type="ECO:0000256" key="12">
    <source>
        <dbReference type="SAM" id="MobiDB-lite"/>
    </source>
</evidence>
<evidence type="ECO:0000256" key="7">
    <source>
        <dbReference type="ARBA" id="ARBA00023288"/>
    </source>
</evidence>
<evidence type="ECO:0000256" key="4">
    <source>
        <dbReference type="ARBA" id="ARBA00022989"/>
    </source>
</evidence>
<organism evidence="14 15">
    <name type="scientific">Apiospora hydei</name>
    <dbReference type="NCBI Taxonomy" id="1337664"/>
    <lineage>
        <taxon>Eukaryota</taxon>
        <taxon>Fungi</taxon>
        <taxon>Dikarya</taxon>
        <taxon>Ascomycota</taxon>
        <taxon>Pezizomycotina</taxon>
        <taxon>Sordariomycetes</taxon>
        <taxon>Xylariomycetidae</taxon>
        <taxon>Amphisphaeriales</taxon>
        <taxon>Apiosporaceae</taxon>
        <taxon>Apiospora</taxon>
    </lineage>
</organism>
<comment type="subcellular location">
    <subcellularLocation>
        <location evidence="1">Membrane</location>
        <topology evidence="1">Multi-pass membrane protein</topology>
    </subcellularLocation>
</comment>
<comment type="caution">
    <text evidence="14">The sequence shown here is derived from an EMBL/GenBank/DDBJ whole genome shotgun (WGS) entry which is preliminary data.</text>
</comment>
<dbReference type="PANTHER" id="PTHR22883:SF23">
    <property type="entry name" value="PALMITOYLTRANSFERASE ZDHHC6"/>
    <property type="match status" value="1"/>
</dbReference>
<evidence type="ECO:0000256" key="2">
    <source>
        <dbReference type="ARBA" id="ARBA00022679"/>
    </source>
</evidence>
<comment type="domain">
    <text evidence="11">The DHHC domain is required for palmitoyltransferase activity.</text>
</comment>
<keyword evidence="8 11" id="KW-0012">Acyltransferase</keyword>
<evidence type="ECO:0000256" key="11">
    <source>
        <dbReference type="RuleBase" id="RU079119"/>
    </source>
</evidence>
<evidence type="ECO:0000259" key="13">
    <source>
        <dbReference type="Pfam" id="PF01529"/>
    </source>
</evidence>
<keyword evidence="2 11" id="KW-0808">Transferase</keyword>
<keyword evidence="7" id="KW-0449">Lipoprotein</keyword>
<evidence type="ECO:0000256" key="8">
    <source>
        <dbReference type="ARBA" id="ARBA00023315"/>
    </source>
</evidence>
<evidence type="ECO:0000256" key="3">
    <source>
        <dbReference type="ARBA" id="ARBA00022692"/>
    </source>
</evidence>
<comment type="similarity">
    <text evidence="9">Belongs to the DHHC palmitoyltransferase family. PFA5 subfamily.</text>
</comment>
<dbReference type="Pfam" id="PF01529">
    <property type="entry name" value="DHHC"/>
    <property type="match status" value="1"/>
</dbReference>
<feature type="region of interest" description="Disordered" evidence="12">
    <location>
        <begin position="314"/>
        <end position="336"/>
    </location>
</feature>
<gene>
    <name evidence="14" type="ORF">PG997_010669</name>
</gene>
<evidence type="ECO:0000256" key="1">
    <source>
        <dbReference type="ARBA" id="ARBA00004141"/>
    </source>
</evidence>
<keyword evidence="6" id="KW-0564">Palmitate</keyword>
<accession>A0ABR1VGV2</accession>
<evidence type="ECO:0000256" key="10">
    <source>
        <dbReference type="ARBA" id="ARBA00048048"/>
    </source>
</evidence>
<keyword evidence="5 11" id="KW-0472">Membrane</keyword>
<keyword evidence="3 11" id="KW-0812">Transmembrane</keyword>
<dbReference type="Proteomes" id="UP001433268">
    <property type="component" value="Unassembled WGS sequence"/>
</dbReference>
<keyword evidence="4 11" id="KW-1133">Transmembrane helix</keyword>
<feature type="transmembrane region" description="Helical" evidence="11">
    <location>
        <begin position="67"/>
        <end position="88"/>
    </location>
</feature>
<dbReference type="InterPro" id="IPR039859">
    <property type="entry name" value="PFA4/ZDH16/20/ERF2-like"/>
</dbReference>
<evidence type="ECO:0000256" key="5">
    <source>
        <dbReference type="ARBA" id="ARBA00023136"/>
    </source>
</evidence>
<dbReference type="GeneID" id="92048044"/>
<evidence type="ECO:0000256" key="6">
    <source>
        <dbReference type="ARBA" id="ARBA00023139"/>
    </source>
</evidence>
<dbReference type="InterPro" id="IPR001594">
    <property type="entry name" value="Palmitoyltrfase_DHHC"/>
</dbReference>
<dbReference type="PANTHER" id="PTHR22883">
    <property type="entry name" value="ZINC FINGER DHHC DOMAIN CONTAINING PROTEIN"/>
    <property type="match status" value="1"/>
</dbReference>
<dbReference type="EMBL" id="JAQQWN010000008">
    <property type="protein sequence ID" value="KAK8070466.1"/>
    <property type="molecule type" value="Genomic_DNA"/>
</dbReference>
<feature type="region of interest" description="Disordered" evidence="12">
    <location>
        <begin position="111"/>
        <end position="131"/>
    </location>
</feature>
<feature type="compositionally biased region" description="Low complexity" evidence="12">
    <location>
        <begin position="320"/>
        <end position="334"/>
    </location>
</feature>
<keyword evidence="15" id="KW-1185">Reference proteome</keyword>
<feature type="transmembrane region" description="Helical" evidence="11">
    <location>
        <begin position="208"/>
        <end position="231"/>
    </location>
</feature>
<evidence type="ECO:0000256" key="9">
    <source>
        <dbReference type="ARBA" id="ARBA00038298"/>
    </source>
</evidence>
<sequence>MTFESTKAASRWVTRVIPVILAVAVGYATYVTVARVCVVRGDPLSFVLTLIVLLLVDFLIHDRQQNGSAVAVLVLYFLFMFLMVATYLRTIITINTDPGLVPLGPLAVSRRSNDGNDKSHRGDDLEGQPYFVTPDSNPDSPGLELFYTKDVFICETDGRPKWCSECCNWKPDRAHHSSELNRCVLRMDHYCPWAGGMVGENYPTAFKFFVQFTTYTACYCGIVLGAAGSTLKKQMSSGNGVDGFLVGALGLGGFFSLFTFMMTITSLRYVLLNMTNVDLLGSRTKVYQLAVRIPRGSEGTDSYHVINYPLERPGSSYSANQRNNNNNGTRARVNTPSMGHEARDALAIRTFAILRTEAGENPWDLGYWENWKEVMGTNIIDWLFPIRRSPCVKHDQTESFYRMGKIVDEVRARHGIAPDSADGPDGLEMR</sequence>
<dbReference type="PROSITE" id="PS50216">
    <property type="entry name" value="DHHC"/>
    <property type="match status" value="1"/>
</dbReference>